<proteinExistence type="predicted"/>
<organism evidence="2 3">
    <name type="scientific">Gossypium darwinii</name>
    <name type="common">Darwin's cotton</name>
    <name type="synonym">Gossypium barbadense var. darwinii</name>
    <dbReference type="NCBI Taxonomy" id="34276"/>
    <lineage>
        <taxon>Eukaryota</taxon>
        <taxon>Viridiplantae</taxon>
        <taxon>Streptophyta</taxon>
        <taxon>Embryophyta</taxon>
        <taxon>Tracheophyta</taxon>
        <taxon>Spermatophyta</taxon>
        <taxon>Magnoliopsida</taxon>
        <taxon>eudicotyledons</taxon>
        <taxon>Gunneridae</taxon>
        <taxon>Pentapetalae</taxon>
        <taxon>rosids</taxon>
        <taxon>malvids</taxon>
        <taxon>Malvales</taxon>
        <taxon>Malvaceae</taxon>
        <taxon>Malvoideae</taxon>
        <taxon>Gossypium</taxon>
    </lineage>
</organism>
<reference evidence="2 3" key="1">
    <citation type="submission" date="2019-06" db="EMBL/GenBank/DDBJ databases">
        <title>WGS assembly of Gossypium darwinii.</title>
        <authorList>
            <person name="Chen Z.J."/>
            <person name="Sreedasyam A."/>
            <person name="Ando A."/>
            <person name="Song Q."/>
            <person name="De L."/>
            <person name="Hulse-Kemp A."/>
            <person name="Ding M."/>
            <person name="Ye W."/>
            <person name="Kirkbride R."/>
            <person name="Jenkins J."/>
            <person name="Plott C."/>
            <person name="Lovell J."/>
            <person name="Lin Y.-M."/>
            <person name="Vaughn R."/>
            <person name="Liu B."/>
            <person name="Li W."/>
            <person name="Simpson S."/>
            <person name="Scheffler B."/>
            <person name="Saski C."/>
            <person name="Grover C."/>
            <person name="Hu G."/>
            <person name="Conover J."/>
            <person name="Carlson J."/>
            <person name="Shu S."/>
            <person name="Boston L."/>
            <person name="Williams M."/>
            <person name="Peterson D."/>
            <person name="Mcgee K."/>
            <person name="Jones D."/>
            <person name="Wendel J."/>
            <person name="Stelly D."/>
            <person name="Grimwood J."/>
            <person name="Schmutz J."/>
        </authorList>
    </citation>
    <scope>NUCLEOTIDE SEQUENCE [LARGE SCALE GENOMIC DNA]</scope>
    <source>
        <strain evidence="2">1808015.09</strain>
    </source>
</reference>
<evidence type="ECO:0000256" key="1">
    <source>
        <dbReference type="SAM" id="MobiDB-lite"/>
    </source>
</evidence>
<dbReference type="Proteomes" id="UP000323506">
    <property type="component" value="Chromosome A07"/>
</dbReference>
<dbReference type="AlphaFoldDB" id="A0A5D2FTZ4"/>
<gene>
    <name evidence="2" type="ORF">ES288_A07G045400v1</name>
</gene>
<accession>A0A5D2FTZ4</accession>
<protein>
    <submittedName>
        <fullName evidence="2">Uncharacterized protein</fullName>
    </submittedName>
</protein>
<dbReference type="EMBL" id="CM017694">
    <property type="protein sequence ID" value="TYH08796.1"/>
    <property type="molecule type" value="Genomic_DNA"/>
</dbReference>
<sequence length="68" mass="7750">MCRFMLSSGHHNDDSFRFMAAPPRTSPPGRDHNLYPPFDSMISLESSFSSKLKIVKLIIHSISKKQTK</sequence>
<feature type="region of interest" description="Disordered" evidence="1">
    <location>
        <begin position="1"/>
        <end position="32"/>
    </location>
</feature>
<evidence type="ECO:0000313" key="3">
    <source>
        <dbReference type="Proteomes" id="UP000323506"/>
    </source>
</evidence>
<evidence type="ECO:0000313" key="2">
    <source>
        <dbReference type="EMBL" id="TYH08796.1"/>
    </source>
</evidence>
<keyword evidence="3" id="KW-1185">Reference proteome</keyword>
<name>A0A5D2FTZ4_GOSDA</name>